<evidence type="ECO:0000256" key="3">
    <source>
        <dbReference type="ARBA" id="ARBA00006490"/>
    </source>
</evidence>
<reference evidence="13" key="1">
    <citation type="journal article" date="2019" name="Int. J. Syst. Evol. Microbiol.">
        <title>The Global Catalogue of Microorganisms (GCM) 10K type strain sequencing project: providing services to taxonomists for standard genome sequencing and annotation.</title>
        <authorList>
            <consortium name="The Broad Institute Genomics Platform"/>
            <consortium name="The Broad Institute Genome Sequencing Center for Infectious Disease"/>
            <person name="Wu L."/>
            <person name="Ma J."/>
        </authorList>
    </citation>
    <scope>NUCLEOTIDE SEQUENCE [LARGE SCALE GENOMIC DNA]</scope>
    <source>
        <strain evidence="13">ZS-35-S2</strain>
    </source>
</reference>
<keyword evidence="8" id="KW-0408">Iron</keyword>
<protein>
    <recommendedName>
        <fullName evidence="4">Cysteine desulfurase</fullName>
    </recommendedName>
</protein>
<dbReference type="InterPro" id="IPR000192">
    <property type="entry name" value="Aminotrans_V_dom"/>
</dbReference>
<dbReference type="PIRSF" id="PIRSF005572">
    <property type="entry name" value="NifS"/>
    <property type="match status" value="1"/>
</dbReference>
<comment type="caution">
    <text evidence="12">The sequence shown here is derived from an EMBL/GenBank/DDBJ whole genome shotgun (WGS) entry which is preliminary data.</text>
</comment>
<evidence type="ECO:0000259" key="11">
    <source>
        <dbReference type="Pfam" id="PF00266"/>
    </source>
</evidence>
<evidence type="ECO:0000256" key="4">
    <source>
        <dbReference type="ARBA" id="ARBA00013558"/>
    </source>
</evidence>
<evidence type="ECO:0000256" key="5">
    <source>
        <dbReference type="ARBA" id="ARBA00022679"/>
    </source>
</evidence>
<evidence type="ECO:0000313" key="12">
    <source>
        <dbReference type="EMBL" id="MFD2237727.1"/>
    </source>
</evidence>
<proteinExistence type="inferred from homology"/>
<evidence type="ECO:0000256" key="8">
    <source>
        <dbReference type="ARBA" id="ARBA00023004"/>
    </source>
</evidence>
<dbReference type="Pfam" id="PF00266">
    <property type="entry name" value="Aminotran_5"/>
    <property type="match status" value="1"/>
</dbReference>
<comment type="cofactor">
    <cofactor evidence="1">
        <name>pyridoxal 5'-phosphate</name>
        <dbReference type="ChEBI" id="CHEBI:597326"/>
    </cofactor>
</comment>
<comment type="catalytic activity">
    <reaction evidence="10">
        <text>(sulfur carrier)-H + L-cysteine = (sulfur carrier)-SH + L-alanine</text>
        <dbReference type="Rhea" id="RHEA:43892"/>
        <dbReference type="Rhea" id="RHEA-COMP:14737"/>
        <dbReference type="Rhea" id="RHEA-COMP:14739"/>
        <dbReference type="ChEBI" id="CHEBI:29917"/>
        <dbReference type="ChEBI" id="CHEBI:35235"/>
        <dbReference type="ChEBI" id="CHEBI:57972"/>
        <dbReference type="ChEBI" id="CHEBI:64428"/>
        <dbReference type="EC" id="2.8.1.7"/>
    </reaction>
</comment>
<evidence type="ECO:0000256" key="1">
    <source>
        <dbReference type="ARBA" id="ARBA00001933"/>
    </source>
</evidence>
<dbReference type="SUPFAM" id="SSF53383">
    <property type="entry name" value="PLP-dependent transferases"/>
    <property type="match status" value="1"/>
</dbReference>
<feature type="domain" description="Aminotransferase class V" evidence="11">
    <location>
        <begin position="8"/>
        <end position="370"/>
    </location>
</feature>
<dbReference type="Proteomes" id="UP001597371">
    <property type="component" value="Unassembled WGS sequence"/>
</dbReference>
<gene>
    <name evidence="12" type="ORF">ACFSKQ_09660</name>
</gene>
<keyword evidence="5" id="KW-0808">Transferase</keyword>
<comment type="similarity">
    <text evidence="3">Belongs to the class-V pyridoxal-phosphate-dependent aminotransferase family. NifS/IscS subfamily.</text>
</comment>
<dbReference type="Gene3D" id="3.90.1150.10">
    <property type="entry name" value="Aspartate Aminotransferase, domain 1"/>
    <property type="match status" value="1"/>
</dbReference>
<dbReference type="InterPro" id="IPR015421">
    <property type="entry name" value="PyrdxlP-dep_Trfase_major"/>
</dbReference>
<dbReference type="PANTHER" id="PTHR11601:SF34">
    <property type="entry name" value="CYSTEINE DESULFURASE"/>
    <property type="match status" value="1"/>
</dbReference>
<accession>A0ABW5CM58</accession>
<organism evidence="12 13">
    <name type="scientific">Aureimonas populi</name>
    <dbReference type="NCBI Taxonomy" id="1701758"/>
    <lineage>
        <taxon>Bacteria</taxon>
        <taxon>Pseudomonadati</taxon>
        <taxon>Pseudomonadota</taxon>
        <taxon>Alphaproteobacteria</taxon>
        <taxon>Hyphomicrobiales</taxon>
        <taxon>Aurantimonadaceae</taxon>
        <taxon>Aureimonas</taxon>
    </lineage>
</organism>
<evidence type="ECO:0000256" key="6">
    <source>
        <dbReference type="ARBA" id="ARBA00022723"/>
    </source>
</evidence>
<comment type="function">
    <text evidence="2">Catalyzes the removal of elemental sulfur atoms from cysteine to produce alanine. Seems to participate in the biosynthesis of the nitrogenase metalloclusters by providing the inorganic sulfur required for the Fe-S core formation.</text>
</comment>
<name>A0ABW5CM58_9HYPH</name>
<dbReference type="Gene3D" id="3.40.640.10">
    <property type="entry name" value="Type I PLP-dependent aspartate aminotransferase-like (Major domain)"/>
    <property type="match status" value="1"/>
</dbReference>
<dbReference type="EMBL" id="JBHUIJ010000012">
    <property type="protein sequence ID" value="MFD2237727.1"/>
    <property type="molecule type" value="Genomic_DNA"/>
</dbReference>
<dbReference type="PANTHER" id="PTHR11601">
    <property type="entry name" value="CYSTEINE DESULFURYLASE FAMILY MEMBER"/>
    <property type="match status" value="1"/>
</dbReference>
<keyword evidence="13" id="KW-1185">Reference proteome</keyword>
<evidence type="ECO:0000256" key="7">
    <source>
        <dbReference type="ARBA" id="ARBA00022898"/>
    </source>
</evidence>
<evidence type="ECO:0000256" key="9">
    <source>
        <dbReference type="ARBA" id="ARBA00023014"/>
    </source>
</evidence>
<dbReference type="InterPro" id="IPR016454">
    <property type="entry name" value="Cysteine_dSase"/>
</dbReference>
<evidence type="ECO:0000313" key="13">
    <source>
        <dbReference type="Proteomes" id="UP001597371"/>
    </source>
</evidence>
<keyword evidence="9" id="KW-0411">Iron-sulfur</keyword>
<evidence type="ECO:0000256" key="2">
    <source>
        <dbReference type="ARBA" id="ARBA00003120"/>
    </source>
</evidence>
<dbReference type="InterPro" id="IPR015424">
    <property type="entry name" value="PyrdxlP-dep_Trfase"/>
</dbReference>
<keyword evidence="6" id="KW-0479">Metal-binding</keyword>
<sequence length="392" mass="40305">MTAQTRFYFDHNASAPLVPEARAALVSALTAGNPSSVHREGRGVRALVEDAREAIAGLVHAAPDGVVFTSGASEAANAALVPLWHRDGMPVAISRLAVLETDHPCTQEGGRFEPAAITRLPVDRDGRLLPEALTRWLEAAGGQTSMLAITLANNESGVIQPIEPIRAALAGRDVVFVADAVQAAGRRPLDIAALGADAVILSGHKIGAVMGVGALVLRDAAFAPLPLVRGGGQERRHRAGTEAVPAIASFAAAARLAARRSKGEIERLRSLRARLESALEARGAVIIGSGAERLANTIFVTAPGLRAETAQIALDLKGFAVSAGSACASGKVASSPVLAAHARAGLPIDPSLGAVRISFGFETTEAEIDAMEAAIAPLIERAAASQAVLHDA</sequence>
<keyword evidence="7" id="KW-0663">Pyridoxal phosphate</keyword>
<dbReference type="RefSeq" id="WP_209736415.1">
    <property type="nucleotide sequence ID" value="NZ_CP072611.1"/>
</dbReference>
<dbReference type="InterPro" id="IPR015422">
    <property type="entry name" value="PyrdxlP-dep_Trfase_small"/>
</dbReference>
<dbReference type="Gene3D" id="1.10.260.50">
    <property type="match status" value="1"/>
</dbReference>
<evidence type="ECO:0000256" key="10">
    <source>
        <dbReference type="ARBA" id="ARBA00050776"/>
    </source>
</evidence>